<dbReference type="PANTHER" id="PTHR40051">
    <property type="entry name" value="IG HYPOTHETICAL 15966"/>
    <property type="match status" value="1"/>
</dbReference>
<gene>
    <name evidence="1" type="ORF">Q4528_09885</name>
</gene>
<name>A0AAW7YSX6_9STAP</name>
<organism evidence="1 2">
    <name type="scientific">Staphylococcus pasteuri_A</name>
    <dbReference type="NCBI Taxonomy" id="3062664"/>
    <lineage>
        <taxon>Bacteria</taxon>
        <taxon>Bacillati</taxon>
        <taxon>Bacillota</taxon>
        <taxon>Bacilli</taxon>
        <taxon>Bacillales</taxon>
        <taxon>Staphylococcaceae</taxon>
        <taxon>Staphylococcus</taxon>
    </lineage>
</organism>
<dbReference type="PANTHER" id="PTHR40051:SF1">
    <property type="entry name" value="YOLD-LIKE FAMILY PROTEIN"/>
    <property type="match status" value="1"/>
</dbReference>
<reference evidence="1" key="1">
    <citation type="submission" date="2023-07" db="EMBL/GenBank/DDBJ databases">
        <title>Genome content predicts the carbon catabolic preferences of heterotrophic bacteria.</title>
        <authorList>
            <person name="Gralka M."/>
        </authorList>
    </citation>
    <scope>NUCLEOTIDE SEQUENCE</scope>
    <source>
        <strain evidence="1">E2R20</strain>
    </source>
</reference>
<protein>
    <submittedName>
        <fullName evidence="1">YolD-like family protein</fullName>
    </submittedName>
</protein>
<dbReference type="InterPro" id="IPR014962">
    <property type="entry name" value="YolD"/>
</dbReference>
<sequence length="134" mass="15724">MINDLNNSQLDYRNIPRNKLDRDIPKGRGMVKWAPFATLPEQFETIYQYIIDQNKIERPILSEDQLSELNFRLHQSLQLNQPVIVKYYDAGYFKSIELNIERIDAITFEVEGYQSHSSEKYKLSILDIIAISPS</sequence>
<keyword evidence="2" id="KW-1185">Reference proteome</keyword>
<dbReference type="EMBL" id="JAUOQO010000008">
    <property type="protein sequence ID" value="MDO6574473.1"/>
    <property type="molecule type" value="Genomic_DNA"/>
</dbReference>
<dbReference type="AlphaFoldDB" id="A0AAW7YSX6"/>
<evidence type="ECO:0000313" key="1">
    <source>
        <dbReference type="EMBL" id="MDO6574473.1"/>
    </source>
</evidence>
<proteinExistence type="predicted"/>
<dbReference type="RefSeq" id="WP_037555615.1">
    <property type="nucleotide sequence ID" value="NZ_JAUOQO010000008.1"/>
</dbReference>
<dbReference type="Proteomes" id="UP001170310">
    <property type="component" value="Unassembled WGS sequence"/>
</dbReference>
<evidence type="ECO:0000313" key="2">
    <source>
        <dbReference type="Proteomes" id="UP001170310"/>
    </source>
</evidence>
<accession>A0AAW7YSX6</accession>
<comment type="caution">
    <text evidence="1">The sequence shown here is derived from an EMBL/GenBank/DDBJ whole genome shotgun (WGS) entry which is preliminary data.</text>
</comment>
<dbReference type="Pfam" id="PF08863">
    <property type="entry name" value="YolD"/>
    <property type="match status" value="1"/>
</dbReference>